<evidence type="ECO:0000256" key="1">
    <source>
        <dbReference type="ARBA" id="ARBA00022737"/>
    </source>
</evidence>
<dbReference type="Gene3D" id="1.25.40.20">
    <property type="entry name" value="Ankyrin repeat-containing domain"/>
    <property type="match status" value="1"/>
</dbReference>
<dbReference type="SMART" id="SM00248">
    <property type="entry name" value="ANK"/>
    <property type="match status" value="3"/>
</dbReference>
<evidence type="ECO:0008006" key="7">
    <source>
        <dbReference type="Google" id="ProtNLM"/>
    </source>
</evidence>
<keyword evidence="6" id="KW-1185">Reference proteome</keyword>
<evidence type="ECO:0000256" key="2">
    <source>
        <dbReference type="ARBA" id="ARBA00023043"/>
    </source>
</evidence>
<dbReference type="PANTHER" id="PTHR24198">
    <property type="entry name" value="ANKYRIN REPEAT AND PROTEIN KINASE DOMAIN-CONTAINING PROTEIN"/>
    <property type="match status" value="1"/>
</dbReference>
<gene>
    <name evidence="5" type="ORF">OEZ85_005926</name>
</gene>
<accession>A0ABY8UFC8</accession>
<proteinExistence type="predicted"/>
<feature type="repeat" description="ANK" evidence="3">
    <location>
        <begin position="127"/>
        <end position="149"/>
    </location>
</feature>
<evidence type="ECO:0000313" key="6">
    <source>
        <dbReference type="Proteomes" id="UP001244341"/>
    </source>
</evidence>
<feature type="repeat" description="ANK" evidence="3">
    <location>
        <begin position="45"/>
        <end position="77"/>
    </location>
</feature>
<evidence type="ECO:0000256" key="3">
    <source>
        <dbReference type="PROSITE-ProRule" id="PRU00023"/>
    </source>
</evidence>
<dbReference type="PROSITE" id="PS50297">
    <property type="entry name" value="ANK_REP_REGION"/>
    <property type="match status" value="2"/>
</dbReference>
<evidence type="ECO:0000313" key="5">
    <source>
        <dbReference type="EMBL" id="WIA20065.1"/>
    </source>
</evidence>
<dbReference type="Proteomes" id="UP001244341">
    <property type="component" value="Chromosome 11b"/>
</dbReference>
<dbReference type="InterPro" id="IPR036770">
    <property type="entry name" value="Ankyrin_rpt-contain_sf"/>
</dbReference>
<reference evidence="5 6" key="1">
    <citation type="submission" date="2023-05" db="EMBL/GenBank/DDBJ databases">
        <title>A 100% complete, gapless, phased diploid assembly of the Scenedesmus obliquus UTEX 3031 genome.</title>
        <authorList>
            <person name="Biondi T.C."/>
            <person name="Hanschen E.R."/>
            <person name="Kwon T."/>
            <person name="Eng W."/>
            <person name="Kruse C.P.S."/>
            <person name="Koehler S.I."/>
            <person name="Kunde Y."/>
            <person name="Gleasner C.D."/>
            <person name="You Mak K.T."/>
            <person name="Polle J."/>
            <person name="Hovde B.T."/>
            <person name="Starkenburg S.R."/>
        </authorList>
    </citation>
    <scope>NUCLEOTIDE SEQUENCE [LARGE SCALE GENOMIC DNA]</scope>
    <source>
        <strain evidence="5 6">DOE0152z</strain>
    </source>
</reference>
<feature type="compositionally biased region" description="Low complexity" evidence="4">
    <location>
        <begin position="1"/>
        <end position="10"/>
    </location>
</feature>
<feature type="repeat" description="ANK" evidence="3">
    <location>
        <begin position="91"/>
        <end position="123"/>
    </location>
</feature>
<feature type="compositionally biased region" description="Acidic residues" evidence="4">
    <location>
        <begin position="32"/>
        <end position="47"/>
    </location>
</feature>
<keyword evidence="1" id="KW-0677">Repeat</keyword>
<dbReference type="EMBL" id="CP126218">
    <property type="protein sequence ID" value="WIA20065.1"/>
    <property type="molecule type" value="Genomic_DNA"/>
</dbReference>
<keyword evidence="2 3" id="KW-0040">ANK repeat</keyword>
<feature type="compositionally biased region" description="Low complexity" evidence="4">
    <location>
        <begin position="17"/>
        <end position="31"/>
    </location>
</feature>
<feature type="region of interest" description="Disordered" evidence="4">
    <location>
        <begin position="1"/>
        <end position="48"/>
    </location>
</feature>
<protein>
    <recommendedName>
        <fullName evidence="7">ANK_REP_REGION domain-containing protein</fullName>
    </recommendedName>
</protein>
<dbReference type="Pfam" id="PF12796">
    <property type="entry name" value="Ank_2"/>
    <property type="match status" value="1"/>
</dbReference>
<evidence type="ECO:0000256" key="4">
    <source>
        <dbReference type="SAM" id="MobiDB-lite"/>
    </source>
</evidence>
<sequence length="210" mass="21654">MNTDGSSGIDSSDDIDNSSSNGGSSSSSSESGAEDEEADDSEAEEEMTELHRACKLGLLQQVQELLDEGQSVNLATPGAQLTPLHIASKHGKARPLHMAATWGQTKVVRLLLEAGADAAAATGLGADSNTPLDLAAINGFADIVQLLLQQPSVAEDVRAGVVNASNRSALELAIRKGHLLFNNTSKACIVPATIIIIVIPGIMTSSTAIV</sequence>
<dbReference type="InterPro" id="IPR002110">
    <property type="entry name" value="Ankyrin_rpt"/>
</dbReference>
<dbReference type="PROSITE" id="PS50088">
    <property type="entry name" value="ANK_REPEAT"/>
    <property type="match status" value="3"/>
</dbReference>
<name>A0ABY8UFC8_TETOB</name>
<dbReference type="PANTHER" id="PTHR24198:SF165">
    <property type="entry name" value="ANKYRIN REPEAT-CONTAINING PROTEIN-RELATED"/>
    <property type="match status" value="1"/>
</dbReference>
<dbReference type="Pfam" id="PF13637">
    <property type="entry name" value="Ank_4"/>
    <property type="match status" value="1"/>
</dbReference>
<organism evidence="5 6">
    <name type="scientific">Tetradesmus obliquus</name>
    <name type="common">Green alga</name>
    <name type="synonym">Acutodesmus obliquus</name>
    <dbReference type="NCBI Taxonomy" id="3088"/>
    <lineage>
        <taxon>Eukaryota</taxon>
        <taxon>Viridiplantae</taxon>
        <taxon>Chlorophyta</taxon>
        <taxon>core chlorophytes</taxon>
        <taxon>Chlorophyceae</taxon>
        <taxon>CS clade</taxon>
        <taxon>Sphaeropleales</taxon>
        <taxon>Scenedesmaceae</taxon>
        <taxon>Tetradesmus</taxon>
    </lineage>
</organism>
<dbReference type="SUPFAM" id="SSF48403">
    <property type="entry name" value="Ankyrin repeat"/>
    <property type="match status" value="1"/>
</dbReference>